<dbReference type="Proteomes" id="UP000054538">
    <property type="component" value="Unassembled WGS sequence"/>
</dbReference>
<evidence type="ECO:0000313" key="2">
    <source>
        <dbReference type="Proteomes" id="UP000054538"/>
    </source>
</evidence>
<name>A0A0D0CKB2_9AGAM</name>
<dbReference type="AlphaFoldDB" id="A0A0D0CKB2"/>
<dbReference type="OrthoDB" id="3004525at2759"/>
<dbReference type="InParanoid" id="A0A0D0CKB2"/>
<organism evidence="1 2">
    <name type="scientific">Paxillus rubicundulus Ve08.2h10</name>
    <dbReference type="NCBI Taxonomy" id="930991"/>
    <lineage>
        <taxon>Eukaryota</taxon>
        <taxon>Fungi</taxon>
        <taxon>Dikarya</taxon>
        <taxon>Basidiomycota</taxon>
        <taxon>Agaricomycotina</taxon>
        <taxon>Agaricomycetes</taxon>
        <taxon>Agaricomycetidae</taxon>
        <taxon>Boletales</taxon>
        <taxon>Paxilineae</taxon>
        <taxon>Paxillaceae</taxon>
        <taxon>Paxillus</taxon>
    </lineage>
</organism>
<proteinExistence type="predicted"/>
<gene>
    <name evidence="1" type="ORF">PAXRUDRAFT_172127</name>
</gene>
<protein>
    <submittedName>
        <fullName evidence="1">Uncharacterized protein</fullName>
    </submittedName>
</protein>
<evidence type="ECO:0000313" key="1">
    <source>
        <dbReference type="EMBL" id="KIK75658.1"/>
    </source>
</evidence>
<reference evidence="1 2" key="1">
    <citation type="submission" date="2014-04" db="EMBL/GenBank/DDBJ databases">
        <authorList>
            <consortium name="DOE Joint Genome Institute"/>
            <person name="Kuo A."/>
            <person name="Kohler A."/>
            <person name="Jargeat P."/>
            <person name="Nagy L.G."/>
            <person name="Floudas D."/>
            <person name="Copeland A."/>
            <person name="Barry K.W."/>
            <person name="Cichocki N."/>
            <person name="Veneault-Fourrey C."/>
            <person name="LaButti K."/>
            <person name="Lindquist E.A."/>
            <person name="Lipzen A."/>
            <person name="Lundell T."/>
            <person name="Morin E."/>
            <person name="Murat C."/>
            <person name="Sun H."/>
            <person name="Tunlid A."/>
            <person name="Henrissat B."/>
            <person name="Grigoriev I.V."/>
            <person name="Hibbett D.S."/>
            <person name="Martin F."/>
            <person name="Nordberg H.P."/>
            <person name="Cantor M.N."/>
            <person name="Hua S.X."/>
        </authorList>
    </citation>
    <scope>NUCLEOTIDE SEQUENCE [LARGE SCALE GENOMIC DNA]</scope>
    <source>
        <strain evidence="1 2">Ve08.2h10</strain>
    </source>
</reference>
<accession>A0A0D0CKB2</accession>
<feature type="non-terminal residue" evidence="1">
    <location>
        <position position="1"/>
    </location>
</feature>
<dbReference type="HOGENOM" id="CLU_161759_2_1_1"/>
<keyword evidence="2" id="KW-1185">Reference proteome</keyword>
<reference evidence="2" key="2">
    <citation type="submission" date="2015-01" db="EMBL/GenBank/DDBJ databases">
        <title>Evolutionary Origins and Diversification of the Mycorrhizal Mutualists.</title>
        <authorList>
            <consortium name="DOE Joint Genome Institute"/>
            <consortium name="Mycorrhizal Genomics Consortium"/>
            <person name="Kohler A."/>
            <person name="Kuo A."/>
            <person name="Nagy L.G."/>
            <person name="Floudas D."/>
            <person name="Copeland A."/>
            <person name="Barry K.W."/>
            <person name="Cichocki N."/>
            <person name="Veneault-Fourrey C."/>
            <person name="LaButti K."/>
            <person name="Lindquist E.A."/>
            <person name="Lipzen A."/>
            <person name="Lundell T."/>
            <person name="Morin E."/>
            <person name="Murat C."/>
            <person name="Riley R."/>
            <person name="Ohm R."/>
            <person name="Sun H."/>
            <person name="Tunlid A."/>
            <person name="Henrissat B."/>
            <person name="Grigoriev I.V."/>
            <person name="Hibbett D.S."/>
            <person name="Martin F."/>
        </authorList>
    </citation>
    <scope>NUCLEOTIDE SEQUENCE [LARGE SCALE GENOMIC DNA]</scope>
    <source>
        <strain evidence="2">Ve08.2h10</strain>
    </source>
</reference>
<sequence>QCLACSSQPIFCMQCCWQQHYMLPFQQIKQWMETFFEDFSLCLVCIVSKNIFPFPHLESH</sequence>
<dbReference type="EMBL" id="KN827953">
    <property type="protein sequence ID" value="KIK75658.1"/>
    <property type="molecule type" value="Genomic_DNA"/>
</dbReference>